<protein>
    <submittedName>
        <fullName evidence="1">DUF1493 family protein</fullName>
    </submittedName>
</protein>
<evidence type="ECO:0000313" key="2">
    <source>
        <dbReference type="Proteomes" id="UP001062027"/>
    </source>
</evidence>
<evidence type="ECO:0000313" key="1">
    <source>
        <dbReference type="EMBL" id="MCU6680354.1"/>
    </source>
</evidence>
<dbReference type="Pfam" id="PF07377">
    <property type="entry name" value="DUF1493"/>
    <property type="match status" value="1"/>
</dbReference>
<gene>
    <name evidence="1" type="ORF">M8318_22145</name>
</gene>
<sequence length="110" mass="13011">MVTNEDVISWYCERFNKPALFTRKSWPVTLDTSLSTGDYVWASETGADIMREYFQRFDVDPANFDFYRYWPEETFILYSLFTSGKDDDEPEPLTLRMLAESAKAGKWLYD</sequence>
<name>A0ABT2RHH3_9ENTR</name>
<dbReference type="EMBL" id="JAMHKS010000078">
    <property type="protein sequence ID" value="MCU6680354.1"/>
    <property type="molecule type" value="Genomic_DNA"/>
</dbReference>
<dbReference type="RefSeq" id="WP_262664552.1">
    <property type="nucleotide sequence ID" value="NZ_JAMHKS010000078.1"/>
</dbReference>
<dbReference type="Proteomes" id="UP001062027">
    <property type="component" value="Unassembled WGS sequence"/>
</dbReference>
<organism evidence="1 2">
    <name type="scientific">Leclercia tamurae</name>
    <dbReference type="NCBI Taxonomy" id="2926467"/>
    <lineage>
        <taxon>Bacteria</taxon>
        <taxon>Pseudomonadati</taxon>
        <taxon>Pseudomonadota</taxon>
        <taxon>Gammaproteobacteria</taxon>
        <taxon>Enterobacterales</taxon>
        <taxon>Enterobacteriaceae</taxon>
        <taxon>Leclercia</taxon>
    </lineage>
</organism>
<reference evidence="1" key="1">
    <citation type="submission" date="2022-05" db="EMBL/GenBank/DDBJ databases">
        <title>Description of a novel species of Leclercia; Leclercia tamurae and the Proposal for a Novel Genus Silvania gen. nov. Containing Two Novel Species Silvania hatchlandensis sp. nov. and Silvania confinis sp. nov. Isolated from the Rhizosphere of Oak.</title>
        <authorList>
            <person name="Maddock D.W."/>
            <person name="Brady C.L."/>
            <person name="Denman S."/>
            <person name="Arnold D."/>
        </authorList>
    </citation>
    <scope>NUCLEOTIDE SEQUENCE</scope>
    <source>
        <strain evidence="1">H6S3</strain>
    </source>
</reference>
<proteinExistence type="predicted"/>
<dbReference type="InterPro" id="IPR010862">
    <property type="entry name" value="DUF1493"/>
</dbReference>
<keyword evidence="2" id="KW-1185">Reference proteome</keyword>
<accession>A0ABT2RHH3</accession>
<comment type="caution">
    <text evidence="1">The sequence shown here is derived from an EMBL/GenBank/DDBJ whole genome shotgun (WGS) entry which is preliminary data.</text>
</comment>